<feature type="region of interest" description="Disordered" evidence="1">
    <location>
        <begin position="42"/>
        <end position="101"/>
    </location>
</feature>
<dbReference type="InterPro" id="IPR033334">
    <property type="entry name" value="LNG1/2"/>
</dbReference>
<keyword evidence="3" id="KW-1185">Reference proteome</keyword>
<evidence type="ECO:0000256" key="1">
    <source>
        <dbReference type="SAM" id="MobiDB-lite"/>
    </source>
</evidence>
<feature type="compositionally biased region" description="Low complexity" evidence="1">
    <location>
        <begin position="85"/>
        <end position="100"/>
    </location>
</feature>
<reference evidence="3" key="1">
    <citation type="submission" date="2024-07" db="EMBL/GenBank/DDBJ databases">
        <title>Two chromosome-level genome assemblies of Korean endemic species Abeliophyllum distichum and Forsythia ovata (Oleaceae).</title>
        <authorList>
            <person name="Jang H."/>
        </authorList>
    </citation>
    <scope>NUCLEOTIDE SEQUENCE [LARGE SCALE GENOMIC DNA]</scope>
</reference>
<organism evidence="2 3">
    <name type="scientific">Abeliophyllum distichum</name>
    <dbReference type="NCBI Taxonomy" id="126358"/>
    <lineage>
        <taxon>Eukaryota</taxon>
        <taxon>Viridiplantae</taxon>
        <taxon>Streptophyta</taxon>
        <taxon>Embryophyta</taxon>
        <taxon>Tracheophyta</taxon>
        <taxon>Spermatophyta</taxon>
        <taxon>Magnoliopsida</taxon>
        <taxon>eudicotyledons</taxon>
        <taxon>Gunneridae</taxon>
        <taxon>Pentapetalae</taxon>
        <taxon>asterids</taxon>
        <taxon>lamiids</taxon>
        <taxon>Lamiales</taxon>
        <taxon>Oleaceae</taxon>
        <taxon>Forsythieae</taxon>
        <taxon>Abeliophyllum</taxon>
    </lineage>
</organism>
<sequence>MAAKILHSLTDDNPDLQKQIGCMAGIFQLFDRQPILAGRRSIGHSSKRLPPGNSHFHNNADQRSASVEMYSNNNKQERQRVSTESSRASFSSSRSSSFSSLDYNRTNRLEPAFFDCMIFPETPSRNPAMNMQNSSPQFSRQALDLQGCREGLHVQGCSGFIR</sequence>
<comment type="caution">
    <text evidence="2">The sequence shown here is derived from an EMBL/GenBank/DDBJ whole genome shotgun (WGS) entry which is preliminary data.</text>
</comment>
<name>A0ABD1PME9_9LAMI</name>
<dbReference type="PANTHER" id="PTHR31680">
    <property type="entry name" value="LONGIFOLIA PROTEIN"/>
    <property type="match status" value="1"/>
</dbReference>
<protein>
    <submittedName>
        <fullName evidence="2">Uncharacterized protein</fullName>
    </submittedName>
</protein>
<dbReference type="AlphaFoldDB" id="A0ABD1PME9"/>
<evidence type="ECO:0000313" key="3">
    <source>
        <dbReference type="Proteomes" id="UP001604336"/>
    </source>
</evidence>
<evidence type="ECO:0000313" key="2">
    <source>
        <dbReference type="EMBL" id="KAL2465087.1"/>
    </source>
</evidence>
<dbReference type="Proteomes" id="UP001604336">
    <property type="component" value="Unassembled WGS sequence"/>
</dbReference>
<accession>A0ABD1PME9</accession>
<proteinExistence type="predicted"/>
<gene>
    <name evidence="2" type="ORF">Adt_40938</name>
</gene>
<dbReference type="PANTHER" id="PTHR31680:SF4">
    <property type="entry name" value="LONGIFOLIA PROTEIN"/>
    <property type="match status" value="1"/>
</dbReference>
<feature type="compositionally biased region" description="Polar residues" evidence="1">
    <location>
        <begin position="55"/>
        <end position="74"/>
    </location>
</feature>
<dbReference type="EMBL" id="JBFOLK010000013">
    <property type="protein sequence ID" value="KAL2465087.1"/>
    <property type="molecule type" value="Genomic_DNA"/>
</dbReference>